<dbReference type="InterPro" id="IPR016064">
    <property type="entry name" value="NAD/diacylglycerol_kinase_sf"/>
</dbReference>
<dbReference type="GO" id="GO:0001727">
    <property type="term" value="F:lipid kinase activity"/>
    <property type="evidence" value="ECO:0007669"/>
    <property type="project" value="TreeGrafter"/>
</dbReference>
<dbReference type="InterPro" id="IPR001206">
    <property type="entry name" value="Diacylglycerol_kinase_cat_dom"/>
</dbReference>
<feature type="domain" description="DAGKc" evidence="1">
    <location>
        <begin position="106"/>
        <end position="245"/>
    </location>
</feature>
<dbReference type="GO" id="GO:0016020">
    <property type="term" value="C:membrane"/>
    <property type="evidence" value="ECO:0007669"/>
    <property type="project" value="TreeGrafter"/>
</dbReference>
<dbReference type="PROSITE" id="PS50146">
    <property type="entry name" value="DAGK"/>
    <property type="match status" value="1"/>
</dbReference>
<dbReference type="AlphaFoldDB" id="A0A6A7C5H5"/>
<evidence type="ECO:0000313" key="3">
    <source>
        <dbReference type="Proteomes" id="UP000799421"/>
    </source>
</evidence>
<dbReference type="InterPro" id="IPR055916">
    <property type="entry name" value="DUF7493"/>
</dbReference>
<dbReference type="GO" id="GO:0016773">
    <property type="term" value="F:phosphotransferase activity, alcohol group as acceptor"/>
    <property type="evidence" value="ECO:0007669"/>
    <property type="project" value="UniProtKB-ARBA"/>
</dbReference>
<dbReference type="Pfam" id="PF00781">
    <property type="entry name" value="DAGK_cat"/>
    <property type="match status" value="1"/>
</dbReference>
<accession>A0A6A7C5H5</accession>
<dbReference type="GO" id="GO:0046512">
    <property type="term" value="P:sphingosine biosynthetic process"/>
    <property type="evidence" value="ECO:0007669"/>
    <property type="project" value="TreeGrafter"/>
</dbReference>
<keyword evidence="3" id="KW-1185">Reference proteome</keyword>
<dbReference type="PANTHER" id="PTHR12358:SF31">
    <property type="entry name" value="ACYLGLYCEROL KINASE, MITOCHONDRIAL"/>
    <property type="match status" value="1"/>
</dbReference>
<dbReference type="Gene3D" id="3.40.50.10330">
    <property type="entry name" value="Probable inorganic polyphosphate/atp-NAD kinase, domain 1"/>
    <property type="match status" value="1"/>
</dbReference>
<dbReference type="OrthoDB" id="3853857at2759"/>
<dbReference type="SMART" id="SM00046">
    <property type="entry name" value="DAGKc"/>
    <property type="match status" value="1"/>
</dbReference>
<proteinExistence type="predicted"/>
<dbReference type="SUPFAM" id="SSF111331">
    <property type="entry name" value="NAD kinase/diacylglycerol kinase-like"/>
    <property type="match status" value="1"/>
</dbReference>
<organism evidence="2 3">
    <name type="scientific">Piedraia hortae CBS 480.64</name>
    <dbReference type="NCBI Taxonomy" id="1314780"/>
    <lineage>
        <taxon>Eukaryota</taxon>
        <taxon>Fungi</taxon>
        <taxon>Dikarya</taxon>
        <taxon>Ascomycota</taxon>
        <taxon>Pezizomycotina</taxon>
        <taxon>Dothideomycetes</taxon>
        <taxon>Dothideomycetidae</taxon>
        <taxon>Capnodiales</taxon>
        <taxon>Piedraiaceae</taxon>
        <taxon>Piedraia</taxon>
    </lineage>
</organism>
<evidence type="ECO:0000313" key="2">
    <source>
        <dbReference type="EMBL" id="KAF2862690.1"/>
    </source>
</evidence>
<dbReference type="Gene3D" id="2.60.200.40">
    <property type="match status" value="1"/>
</dbReference>
<dbReference type="InterPro" id="IPR017438">
    <property type="entry name" value="ATP-NAD_kinase_N"/>
</dbReference>
<dbReference type="InterPro" id="IPR050187">
    <property type="entry name" value="Lipid_Phosphate_FormReg"/>
</dbReference>
<dbReference type="EMBL" id="MU005964">
    <property type="protein sequence ID" value="KAF2862690.1"/>
    <property type="molecule type" value="Genomic_DNA"/>
</dbReference>
<name>A0A6A7C5H5_9PEZI</name>
<dbReference type="PANTHER" id="PTHR12358">
    <property type="entry name" value="SPHINGOSINE KINASE"/>
    <property type="match status" value="1"/>
</dbReference>
<evidence type="ECO:0000259" key="1">
    <source>
        <dbReference type="PROSITE" id="PS50146"/>
    </source>
</evidence>
<reference evidence="2" key="1">
    <citation type="journal article" date="2020" name="Stud. Mycol.">
        <title>101 Dothideomycetes genomes: a test case for predicting lifestyles and emergence of pathogens.</title>
        <authorList>
            <person name="Haridas S."/>
            <person name="Albert R."/>
            <person name="Binder M."/>
            <person name="Bloem J."/>
            <person name="Labutti K."/>
            <person name="Salamov A."/>
            <person name="Andreopoulos B."/>
            <person name="Baker S."/>
            <person name="Barry K."/>
            <person name="Bills G."/>
            <person name="Bluhm B."/>
            <person name="Cannon C."/>
            <person name="Castanera R."/>
            <person name="Culley D."/>
            <person name="Daum C."/>
            <person name="Ezra D."/>
            <person name="Gonzalez J."/>
            <person name="Henrissat B."/>
            <person name="Kuo A."/>
            <person name="Liang C."/>
            <person name="Lipzen A."/>
            <person name="Lutzoni F."/>
            <person name="Magnuson J."/>
            <person name="Mondo S."/>
            <person name="Nolan M."/>
            <person name="Ohm R."/>
            <person name="Pangilinan J."/>
            <person name="Park H.-J."/>
            <person name="Ramirez L."/>
            <person name="Alfaro M."/>
            <person name="Sun H."/>
            <person name="Tritt A."/>
            <person name="Yoshinaga Y."/>
            <person name="Zwiers L.-H."/>
            <person name="Turgeon B."/>
            <person name="Goodwin S."/>
            <person name="Spatafora J."/>
            <person name="Crous P."/>
            <person name="Grigoriev I."/>
        </authorList>
    </citation>
    <scope>NUCLEOTIDE SEQUENCE</scope>
    <source>
        <strain evidence="2">CBS 480.64</strain>
    </source>
</reference>
<sequence>MAETVLSSTSDSTTLTLGTDSLIIFGFPPDSTICRPLRRSSQTTWTIPYYNILWAECLSNQVVIKYARPRSKRQCHVCEIRNPVNSPNAAQWVDSLLDSAYPPNIIRAKRLRVLINPFGGQAKAVRLWERECEPIFAAANCQMQVERTTHRGHAQEIARELDVDSVDAVVCASGDGIPHEVFNGLAQQPQPRRAFHKVAVAQIPCGSGNAMSLNLHGTSSPSIAAVAIIKGVRMPLDLVAITQGNNQFYSFLSQSVGIVAESDLGTESIRWMGDFRFTWGFIVRLLGKTVYPAQVSILADGSDKDELIETHRLAVEGYRAAASKELNVDLPIPSMPSDEDRMPPLRYGTIQSPLPPQFHTQEMPDLGNFYAGNMCWMSPDAPFFPCALPRDGFLDVVSISGLVSRLRAIKMMLSVEKAQLIRFHDVSYRKACAYRISPQPRRGGGWKSWISGEGGKVLEGCISIDGERVPFEPFQAEVLQGLATVLGKRRDLFEFNGVGV</sequence>
<dbReference type="Proteomes" id="UP000799421">
    <property type="component" value="Unassembled WGS sequence"/>
</dbReference>
<dbReference type="Pfam" id="PF24321">
    <property type="entry name" value="DUF7493"/>
    <property type="match status" value="1"/>
</dbReference>
<gene>
    <name evidence="2" type="ORF">K470DRAFT_255616</name>
</gene>
<dbReference type="GO" id="GO:0005737">
    <property type="term" value="C:cytoplasm"/>
    <property type="evidence" value="ECO:0007669"/>
    <property type="project" value="TreeGrafter"/>
</dbReference>
<protein>
    <recommendedName>
        <fullName evidence="1">DAGKc domain-containing protein</fullName>
    </recommendedName>
</protein>